<evidence type="ECO:0000313" key="8">
    <source>
        <dbReference type="EMBL" id="SHJ58222.1"/>
    </source>
</evidence>
<evidence type="ECO:0000313" key="9">
    <source>
        <dbReference type="Proteomes" id="UP000183982"/>
    </source>
</evidence>
<dbReference type="SUPFAM" id="SSF103481">
    <property type="entry name" value="Multidrug resistance efflux transporter EmrE"/>
    <property type="match status" value="2"/>
</dbReference>
<feature type="transmembrane region" description="Helical" evidence="6">
    <location>
        <begin position="133"/>
        <end position="150"/>
    </location>
</feature>
<evidence type="ECO:0000256" key="4">
    <source>
        <dbReference type="ARBA" id="ARBA00022989"/>
    </source>
</evidence>
<dbReference type="InterPro" id="IPR037185">
    <property type="entry name" value="EmrE-like"/>
</dbReference>
<dbReference type="RefSeq" id="WP_073252293.1">
    <property type="nucleotide sequence ID" value="NZ_FQZQ01000010.1"/>
</dbReference>
<evidence type="ECO:0000256" key="5">
    <source>
        <dbReference type="ARBA" id="ARBA00023136"/>
    </source>
</evidence>
<dbReference type="OrthoDB" id="148351at2"/>
<dbReference type="PANTHER" id="PTHR22911:SF6">
    <property type="entry name" value="SOLUTE CARRIER FAMILY 35 MEMBER G1"/>
    <property type="match status" value="1"/>
</dbReference>
<keyword evidence="9" id="KW-1185">Reference proteome</keyword>
<gene>
    <name evidence="8" type="ORF">SAMN05444000_11099</name>
</gene>
<protein>
    <submittedName>
        <fullName evidence="8">EamA-like transporter family protein</fullName>
    </submittedName>
</protein>
<accession>A0A1M6KH62</accession>
<dbReference type="AlphaFoldDB" id="A0A1M6KH62"/>
<feature type="domain" description="EamA" evidence="7">
    <location>
        <begin position="19"/>
        <end position="149"/>
    </location>
</feature>
<keyword evidence="5 6" id="KW-0472">Membrane</keyword>
<feature type="transmembrane region" description="Helical" evidence="6">
    <location>
        <begin position="104"/>
        <end position="126"/>
    </location>
</feature>
<evidence type="ECO:0000259" key="7">
    <source>
        <dbReference type="Pfam" id="PF00892"/>
    </source>
</evidence>
<feature type="transmembrane region" description="Helical" evidence="6">
    <location>
        <begin position="15"/>
        <end position="32"/>
    </location>
</feature>
<dbReference type="InterPro" id="IPR000620">
    <property type="entry name" value="EamA_dom"/>
</dbReference>
<name>A0A1M6KH62_9RHOB</name>
<dbReference type="Proteomes" id="UP000183982">
    <property type="component" value="Unassembled WGS sequence"/>
</dbReference>
<keyword evidence="4 6" id="KW-1133">Transmembrane helix</keyword>
<organism evidence="8 9">
    <name type="scientific">Shimia gijangensis</name>
    <dbReference type="NCBI Taxonomy" id="1470563"/>
    <lineage>
        <taxon>Bacteria</taxon>
        <taxon>Pseudomonadati</taxon>
        <taxon>Pseudomonadota</taxon>
        <taxon>Alphaproteobacteria</taxon>
        <taxon>Rhodobacterales</taxon>
        <taxon>Roseobacteraceae</taxon>
    </lineage>
</organism>
<sequence>MTPPHSDPRASRDNLPLAIGSILFSVLALSLGDALIKLTSSSFALWQIFFLRSLIAIPVLLILHRLSGKGASLRPIRGVWTILRSLLLVVMWVIYYTALPHLQLPVAAAAFYTLPFFITLFSALLLGDKISRVGWIAVAIGFVGILLILQPSASDFSVYALLPLISAMLYALAMILTRSKCQGEHPMTLAVGLNVSFVVVGGVMSLLVSLSPNATDGGFFLSQWSPMSGLAWLAMTILATSILIGSLGAAIAYQKGPPAIVGIFDFAYVGFAVIWGVVIIGEVPSMGAFAGIALITMAGALSVKRKSPDAKSAPGL</sequence>
<keyword evidence="3 6" id="KW-0812">Transmembrane</keyword>
<feature type="transmembrane region" description="Helical" evidence="6">
    <location>
        <begin position="230"/>
        <end position="253"/>
    </location>
</feature>
<feature type="transmembrane region" description="Helical" evidence="6">
    <location>
        <begin position="156"/>
        <end position="177"/>
    </location>
</feature>
<feature type="transmembrane region" description="Helical" evidence="6">
    <location>
        <begin position="260"/>
        <end position="280"/>
    </location>
</feature>
<dbReference type="STRING" id="1470563.SAMN05444000_11099"/>
<dbReference type="Pfam" id="PF00892">
    <property type="entry name" value="EamA"/>
    <property type="match status" value="1"/>
</dbReference>
<comment type="subcellular location">
    <subcellularLocation>
        <location evidence="1">Membrane</location>
        <topology evidence="1">Multi-pass membrane protein</topology>
    </subcellularLocation>
</comment>
<feature type="transmembrane region" description="Helical" evidence="6">
    <location>
        <begin position="189"/>
        <end position="210"/>
    </location>
</feature>
<reference evidence="9" key="1">
    <citation type="submission" date="2016-11" db="EMBL/GenBank/DDBJ databases">
        <authorList>
            <person name="Varghese N."/>
            <person name="Submissions S."/>
        </authorList>
    </citation>
    <scope>NUCLEOTIDE SEQUENCE [LARGE SCALE GENOMIC DNA]</scope>
    <source>
        <strain evidence="9">DSM 100564</strain>
    </source>
</reference>
<evidence type="ECO:0000256" key="6">
    <source>
        <dbReference type="SAM" id="Phobius"/>
    </source>
</evidence>
<evidence type="ECO:0000256" key="1">
    <source>
        <dbReference type="ARBA" id="ARBA00004141"/>
    </source>
</evidence>
<proteinExistence type="inferred from homology"/>
<comment type="similarity">
    <text evidence="2">Belongs to the drug/metabolite transporter (DMT) superfamily. 10 TMS drug/metabolite exporter (DME) (TC 2.A.7.3) family.</text>
</comment>
<feature type="transmembrane region" description="Helical" evidence="6">
    <location>
        <begin position="44"/>
        <end position="66"/>
    </location>
</feature>
<evidence type="ECO:0000256" key="2">
    <source>
        <dbReference type="ARBA" id="ARBA00009853"/>
    </source>
</evidence>
<evidence type="ECO:0000256" key="3">
    <source>
        <dbReference type="ARBA" id="ARBA00022692"/>
    </source>
</evidence>
<dbReference type="PANTHER" id="PTHR22911">
    <property type="entry name" value="ACYL-MALONYL CONDENSING ENZYME-RELATED"/>
    <property type="match status" value="1"/>
</dbReference>
<feature type="transmembrane region" description="Helical" evidence="6">
    <location>
        <begin position="286"/>
        <end position="303"/>
    </location>
</feature>
<dbReference type="EMBL" id="FQZQ01000010">
    <property type="protein sequence ID" value="SHJ58222.1"/>
    <property type="molecule type" value="Genomic_DNA"/>
</dbReference>
<dbReference type="GO" id="GO:0016020">
    <property type="term" value="C:membrane"/>
    <property type="evidence" value="ECO:0007669"/>
    <property type="project" value="UniProtKB-SubCell"/>
</dbReference>
<feature type="transmembrane region" description="Helical" evidence="6">
    <location>
        <begin position="78"/>
        <end position="98"/>
    </location>
</feature>